<evidence type="ECO:0000313" key="1">
    <source>
        <dbReference type="EMBL" id="WTP91536.1"/>
    </source>
</evidence>
<gene>
    <name evidence="1" type="ORF">OG477_42545</name>
</gene>
<reference evidence="1" key="1">
    <citation type="submission" date="2022-10" db="EMBL/GenBank/DDBJ databases">
        <title>The complete genomes of actinobacterial strains from the NBC collection.</title>
        <authorList>
            <person name="Joergensen T.S."/>
            <person name="Alvarez Arevalo M."/>
            <person name="Sterndorff E.B."/>
            <person name="Faurdal D."/>
            <person name="Vuksanovic O."/>
            <person name="Mourched A.-S."/>
            <person name="Charusanti P."/>
            <person name="Shaw S."/>
            <person name="Blin K."/>
            <person name="Weber T."/>
        </authorList>
    </citation>
    <scope>NUCLEOTIDE SEQUENCE</scope>
    <source>
        <strain evidence="1">NBC 00180</strain>
    </source>
</reference>
<protein>
    <submittedName>
        <fullName evidence="1">Uncharacterized protein</fullName>
    </submittedName>
</protein>
<dbReference type="EMBL" id="CP108140">
    <property type="protein sequence ID" value="WTP91536.1"/>
    <property type="molecule type" value="Genomic_DNA"/>
</dbReference>
<dbReference type="AlphaFoldDB" id="A0AAU1I9G6"/>
<name>A0AAU1I9G6_9ACTN</name>
<proteinExistence type="predicted"/>
<sequence length="163" mass="18391">MTDTDLVKKYAMWLIDYVTKGEWCAELYDDIYATLRDVIFPPQAFLGMATDWTQSQDPDVVNLFRMLESAKVYPQELEAAIIPLYFAPEDDGEGYDDGPQDEAVLGQQAPALPTLDEYPTLKALTEMCNGNEAGAEQFLAQMDIDDALVARFAEFEQLVDERD</sequence>
<organism evidence="1">
    <name type="scientific">Streptomyces sp. NBC_00180</name>
    <dbReference type="NCBI Taxonomy" id="2903632"/>
    <lineage>
        <taxon>Bacteria</taxon>
        <taxon>Bacillati</taxon>
        <taxon>Actinomycetota</taxon>
        <taxon>Actinomycetes</taxon>
        <taxon>Kitasatosporales</taxon>
        <taxon>Streptomycetaceae</taxon>
        <taxon>Streptomyces</taxon>
    </lineage>
</organism>
<accession>A0AAU1I9G6</accession>